<comment type="similarity">
    <text evidence="1">Belongs to the bacterial solute-binding protein 1 family.</text>
</comment>
<dbReference type="PROSITE" id="PS51257">
    <property type="entry name" value="PROKAR_LIPOPROTEIN"/>
    <property type="match status" value="1"/>
</dbReference>
<name>A0ABQ2E2Z5_9ACTN</name>
<evidence type="ECO:0000256" key="1">
    <source>
        <dbReference type="ARBA" id="ARBA00008520"/>
    </source>
</evidence>
<feature type="signal peptide" evidence="4">
    <location>
        <begin position="1"/>
        <end position="29"/>
    </location>
</feature>
<evidence type="ECO:0008006" key="7">
    <source>
        <dbReference type="Google" id="ProtNLM"/>
    </source>
</evidence>
<organism evidence="5 6">
    <name type="scientific">Streptomyces camponoticapitis</name>
    <dbReference type="NCBI Taxonomy" id="1616125"/>
    <lineage>
        <taxon>Bacteria</taxon>
        <taxon>Bacillati</taxon>
        <taxon>Actinomycetota</taxon>
        <taxon>Actinomycetes</taxon>
        <taxon>Kitasatosporales</taxon>
        <taxon>Streptomycetaceae</taxon>
        <taxon>Streptomyces</taxon>
    </lineage>
</organism>
<accession>A0ABQ2E2Z5</accession>
<evidence type="ECO:0000256" key="2">
    <source>
        <dbReference type="ARBA" id="ARBA00022448"/>
    </source>
</evidence>
<reference evidence="6" key="1">
    <citation type="journal article" date="2019" name="Int. J. Syst. Evol. Microbiol.">
        <title>The Global Catalogue of Microorganisms (GCM) 10K type strain sequencing project: providing services to taxonomists for standard genome sequencing and annotation.</title>
        <authorList>
            <consortium name="The Broad Institute Genomics Platform"/>
            <consortium name="The Broad Institute Genome Sequencing Center for Infectious Disease"/>
            <person name="Wu L."/>
            <person name="Ma J."/>
        </authorList>
    </citation>
    <scope>NUCLEOTIDE SEQUENCE [LARGE SCALE GENOMIC DNA]</scope>
    <source>
        <strain evidence="6">CGMCC 4.7275</strain>
    </source>
</reference>
<sequence>MRAAYRLFRPVLAGALLAGAALLSAGCAAEEEPTLVVLGPWTDGEETPFKTTLAKIGERTGRQYVYKGTRSLRETLVAQLRTDTPPDVAILNGPGELAEYALNGDAQPLEGDVENKAILPWAPSLSVTTAAGTVRHTYWVPIRVDLKSIVWSRAGEEDAGPEEAVWCLGMASGATSGWPGTDWIEDLLLQRQGHAVYEDFATGRLPWDGEPVKQAWQDWATLLAADQPGNGRSSLTRHFEQLGAGSYGLLKGKDCTREHQGSFIGRHYGDDVTPAPTSRFIDWPPKNRNVFEVSGDMAAVFKPSDAAWELMLELTSPRTQADWVEAAGPGERPYFPSGKTRTAATTGKNAPTGASADVVRMFNDADQICVDASDAMPSTLRGAFQRAVLQFLEKPEDTELLDDLLAQLEAERVLQREADSFALDDLCGAPPG</sequence>
<feature type="chain" id="PRO_5046852632" description="Extracellular solute-binding protein" evidence="4">
    <location>
        <begin position="30"/>
        <end position="432"/>
    </location>
</feature>
<keyword evidence="6" id="KW-1185">Reference proteome</keyword>
<keyword evidence="2" id="KW-0813">Transport</keyword>
<dbReference type="Pfam" id="PF01547">
    <property type="entry name" value="SBP_bac_1"/>
    <property type="match status" value="1"/>
</dbReference>
<evidence type="ECO:0000313" key="6">
    <source>
        <dbReference type="Proteomes" id="UP000660265"/>
    </source>
</evidence>
<dbReference type="RefSeq" id="WP_229700812.1">
    <property type="nucleotide sequence ID" value="NZ_BMMV01000006.1"/>
</dbReference>
<dbReference type="PANTHER" id="PTHR43649:SF29">
    <property type="entry name" value="OSMOPROTECTIVE COMPOUNDS-BINDING PROTEIN GGTB"/>
    <property type="match status" value="1"/>
</dbReference>
<proteinExistence type="inferred from homology"/>
<dbReference type="InterPro" id="IPR050490">
    <property type="entry name" value="Bact_solute-bd_prot1"/>
</dbReference>
<evidence type="ECO:0000313" key="5">
    <source>
        <dbReference type="EMBL" id="GGJ91460.1"/>
    </source>
</evidence>
<dbReference type="InterPro" id="IPR006059">
    <property type="entry name" value="SBP"/>
</dbReference>
<comment type="caution">
    <text evidence="5">The sequence shown here is derived from an EMBL/GenBank/DDBJ whole genome shotgun (WGS) entry which is preliminary data.</text>
</comment>
<dbReference type="EMBL" id="BMMV01000006">
    <property type="protein sequence ID" value="GGJ91460.1"/>
    <property type="molecule type" value="Genomic_DNA"/>
</dbReference>
<protein>
    <recommendedName>
        <fullName evidence="7">Extracellular solute-binding protein</fullName>
    </recommendedName>
</protein>
<dbReference type="PANTHER" id="PTHR43649">
    <property type="entry name" value="ARABINOSE-BINDING PROTEIN-RELATED"/>
    <property type="match status" value="1"/>
</dbReference>
<feature type="compositionally biased region" description="Polar residues" evidence="3">
    <location>
        <begin position="339"/>
        <end position="349"/>
    </location>
</feature>
<gene>
    <name evidence="5" type="ORF">GCM10011583_23520</name>
</gene>
<dbReference type="SUPFAM" id="SSF53850">
    <property type="entry name" value="Periplasmic binding protein-like II"/>
    <property type="match status" value="1"/>
</dbReference>
<feature type="region of interest" description="Disordered" evidence="3">
    <location>
        <begin position="328"/>
        <end position="351"/>
    </location>
</feature>
<keyword evidence="4" id="KW-0732">Signal</keyword>
<evidence type="ECO:0000256" key="4">
    <source>
        <dbReference type="SAM" id="SignalP"/>
    </source>
</evidence>
<dbReference type="Proteomes" id="UP000660265">
    <property type="component" value="Unassembled WGS sequence"/>
</dbReference>
<dbReference type="Gene3D" id="3.40.190.10">
    <property type="entry name" value="Periplasmic binding protein-like II"/>
    <property type="match status" value="2"/>
</dbReference>
<evidence type="ECO:0000256" key="3">
    <source>
        <dbReference type="SAM" id="MobiDB-lite"/>
    </source>
</evidence>